<feature type="region of interest" description="Disordered" evidence="1">
    <location>
        <begin position="201"/>
        <end position="271"/>
    </location>
</feature>
<evidence type="ECO:0000313" key="2">
    <source>
        <dbReference type="EMBL" id="KAJ1180968.1"/>
    </source>
</evidence>
<sequence>MISRSAGTPHIPTPGPSCLSAHPPAEESPPQAGHVNPPGPAKVLAQPHLHLHGARCCAHQILPLAHWGRPPYLDHRCTPGSSAILSQCSPWDCSATHSVAQVVVGSPASVRVGTVQPAPLGAEGHSSSPCCITLVAAEGMGHPLTFRYSHLMRRCPRPPDTSLALLGLCPSLRSSVRPCAGKPQAPIPCSGKMGWSAVPSMSGLPRQTPAGSAPPPLLPPRPAVRGGRGQPRPVTPVPGLRAAQQASGARTARATRIHPEDSGNGLRRPCWSPKAWAVGVSRKAPGTG</sequence>
<comment type="caution">
    <text evidence="2">The sequence shown here is derived from an EMBL/GenBank/DDBJ whole genome shotgun (WGS) entry which is preliminary data.</text>
</comment>
<evidence type="ECO:0000256" key="1">
    <source>
        <dbReference type="SAM" id="MobiDB-lite"/>
    </source>
</evidence>
<accession>A0AAV7TZD3</accession>
<feature type="compositionally biased region" description="Pro residues" evidence="1">
    <location>
        <begin position="212"/>
        <end position="222"/>
    </location>
</feature>
<keyword evidence="3" id="KW-1185">Reference proteome</keyword>
<reference evidence="2" key="1">
    <citation type="journal article" date="2022" name="bioRxiv">
        <title>Sequencing and chromosome-scale assembly of the giantPleurodeles waltlgenome.</title>
        <authorList>
            <person name="Brown T."/>
            <person name="Elewa A."/>
            <person name="Iarovenko S."/>
            <person name="Subramanian E."/>
            <person name="Araus A.J."/>
            <person name="Petzold A."/>
            <person name="Susuki M."/>
            <person name="Suzuki K.-i.T."/>
            <person name="Hayashi T."/>
            <person name="Toyoda A."/>
            <person name="Oliveira C."/>
            <person name="Osipova E."/>
            <person name="Leigh N.D."/>
            <person name="Simon A."/>
            <person name="Yun M.H."/>
        </authorList>
    </citation>
    <scope>NUCLEOTIDE SEQUENCE</scope>
    <source>
        <strain evidence="2">20211129_DDA</strain>
        <tissue evidence="2">Liver</tissue>
    </source>
</reference>
<feature type="region of interest" description="Disordered" evidence="1">
    <location>
        <begin position="1"/>
        <end position="44"/>
    </location>
</feature>
<protein>
    <submittedName>
        <fullName evidence="2">Uncharacterized protein</fullName>
    </submittedName>
</protein>
<dbReference type="Proteomes" id="UP001066276">
    <property type="component" value="Chromosome 3_2"/>
</dbReference>
<gene>
    <name evidence="2" type="ORF">NDU88_006179</name>
</gene>
<proteinExistence type="predicted"/>
<organism evidence="2 3">
    <name type="scientific">Pleurodeles waltl</name>
    <name type="common">Iberian ribbed newt</name>
    <dbReference type="NCBI Taxonomy" id="8319"/>
    <lineage>
        <taxon>Eukaryota</taxon>
        <taxon>Metazoa</taxon>
        <taxon>Chordata</taxon>
        <taxon>Craniata</taxon>
        <taxon>Vertebrata</taxon>
        <taxon>Euteleostomi</taxon>
        <taxon>Amphibia</taxon>
        <taxon>Batrachia</taxon>
        <taxon>Caudata</taxon>
        <taxon>Salamandroidea</taxon>
        <taxon>Salamandridae</taxon>
        <taxon>Pleurodelinae</taxon>
        <taxon>Pleurodeles</taxon>
    </lineage>
</organism>
<dbReference type="AlphaFoldDB" id="A0AAV7TZD3"/>
<dbReference type="EMBL" id="JANPWB010000006">
    <property type="protein sequence ID" value="KAJ1180968.1"/>
    <property type="molecule type" value="Genomic_DNA"/>
</dbReference>
<name>A0AAV7TZD3_PLEWA</name>
<evidence type="ECO:0000313" key="3">
    <source>
        <dbReference type="Proteomes" id="UP001066276"/>
    </source>
</evidence>